<dbReference type="Proteomes" id="UP000678499">
    <property type="component" value="Unassembled WGS sequence"/>
</dbReference>
<proteinExistence type="inferred from homology"/>
<feature type="region of interest" description="Disordered" evidence="8">
    <location>
        <begin position="453"/>
        <end position="505"/>
    </location>
</feature>
<dbReference type="SUPFAM" id="SSF57667">
    <property type="entry name" value="beta-beta-alpha zinc fingers"/>
    <property type="match status" value="4"/>
</dbReference>
<dbReference type="GO" id="GO:0000981">
    <property type="term" value="F:DNA-binding transcription factor activity, RNA polymerase II-specific"/>
    <property type="evidence" value="ECO:0007669"/>
    <property type="project" value="TreeGrafter"/>
</dbReference>
<feature type="compositionally biased region" description="Basic residues" evidence="8">
    <location>
        <begin position="117"/>
        <end position="138"/>
    </location>
</feature>
<evidence type="ECO:0000256" key="3">
    <source>
        <dbReference type="ARBA" id="ARBA00022771"/>
    </source>
</evidence>
<feature type="domain" description="C2H2-type" evidence="9">
    <location>
        <begin position="375"/>
        <end position="402"/>
    </location>
</feature>
<dbReference type="InterPro" id="IPR036236">
    <property type="entry name" value="Znf_C2H2_sf"/>
</dbReference>
<dbReference type="EMBL" id="CAJPEX010000056">
    <property type="protein sequence ID" value="CAG0912871.1"/>
    <property type="molecule type" value="Genomic_DNA"/>
</dbReference>
<dbReference type="PANTHER" id="PTHR24388:SF104">
    <property type="entry name" value="AT-RICH BINDING PROTEIN-RELATED"/>
    <property type="match status" value="1"/>
</dbReference>
<keyword evidence="11" id="KW-1185">Reference proteome</keyword>
<dbReference type="InterPro" id="IPR013087">
    <property type="entry name" value="Znf_C2H2_type"/>
</dbReference>
<dbReference type="PROSITE" id="PS00028">
    <property type="entry name" value="ZINC_FINGER_C2H2_1"/>
    <property type="match status" value="6"/>
</dbReference>
<gene>
    <name evidence="10" type="ORF">NMOB1V02_LOCUS641</name>
</gene>
<reference evidence="10" key="1">
    <citation type="submission" date="2020-11" db="EMBL/GenBank/DDBJ databases">
        <authorList>
            <person name="Tran Van P."/>
        </authorList>
    </citation>
    <scope>NUCLEOTIDE SEQUENCE</scope>
</reference>
<feature type="region of interest" description="Disordered" evidence="8">
    <location>
        <begin position="80"/>
        <end position="167"/>
    </location>
</feature>
<evidence type="ECO:0000256" key="7">
    <source>
        <dbReference type="PROSITE-ProRule" id="PRU00042"/>
    </source>
</evidence>
<dbReference type="SMART" id="SM00355">
    <property type="entry name" value="ZnF_C2H2"/>
    <property type="match status" value="9"/>
</dbReference>
<dbReference type="GO" id="GO:0008270">
    <property type="term" value="F:zinc ion binding"/>
    <property type="evidence" value="ECO:0007669"/>
    <property type="project" value="UniProtKB-KW"/>
</dbReference>
<evidence type="ECO:0000256" key="6">
    <source>
        <dbReference type="ARBA" id="ARBA00037948"/>
    </source>
</evidence>
<dbReference type="GO" id="GO:0005634">
    <property type="term" value="C:nucleus"/>
    <property type="evidence" value="ECO:0007669"/>
    <property type="project" value="UniProtKB-ARBA"/>
</dbReference>
<feature type="compositionally biased region" description="Acidic residues" evidence="8">
    <location>
        <begin position="93"/>
        <end position="112"/>
    </location>
</feature>
<dbReference type="Pfam" id="PF13894">
    <property type="entry name" value="zf-C2H2_4"/>
    <property type="match status" value="1"/>
</dbReference>
<feature type="compositionally biased region" description="Polar residues" evidence="8">
    <location>
        <begin position="467"/>
        <end position="488"/>
    </location>
</feature>
<evidence type="ECO:0000313" key="10">
    <source>
        <dbReference type="EMBL" id="CAD7272719.1"/>
    </source>
</evidence>
<organism evidence="10">
    <name type="scientific">Notodromas monacha</name>
    <dbReference type="NCBI Taxonomy" id="399045"/>
    <lineage>
        <taxon>Eukaryota</taxon>
        <taxon>Metazoa</taxon>
        <taxon>Ecdysozoa</taxon>
        <taxon>Arthropoda</taxon>
        <taxon>Crustacea</taxon>
        <taxon>Oligostraca</taxon>
        <taxon>Ostracoda</taxon>
        <taxon>Podocopa</taxon>
        <taxon>Podocopida</taxon>
        <taxon>Cypridocopina</taxon>
        <taxon>Cypridoidea</taxon>
        <taxon>Cyprididae</taxon>
        <taxon>Notodromas</taxon>
    </lineage>
</organism>
<dbReference type="OrthoDB" id="6376219at2759"/>
<evidence type="ECO:0000256" key="8">
    <source>
        <dbReference type="SAM" id="MobiDB-lite"/>
    </source>
</evidence>
<feature type="domain" description="C2H2-type" evidence="9">
    <location>
        <begin position="254"/>
        <end position="281"/>
    </location>
</feature>
<evidence type="ECO:0000313" key="11">
    <source>
        <dbReference type="Proteomes" id="UP000678499"/>
    </source>
</evidence>
<feature type="domain" description="C2H2-type" evidence="9">
    <location>
        <begin position="225"/>
        <end position="253"/>
    </location>
</feature>
<keyword evidence="4" id="KW-0862">Zinc</keyword>
<dbReference type="GO" id="GO:0000978">
    <property type="term" value="F:RNA polymerase II cis-regulatory region sequence-specific DNA binding"/>
    <property type="evidence" value="ECO:0007669"/>
    <property type="project" value="TreeGrafter"/>
</dbReference>
<dbReference type="Pfam" id="PF00096">
    <property type="entry name" value="zf-C2H2"/>
    <property type="match status" value="2"/>
</dbReference>
<evidence type="ECO:0000256" key="4">
    <source>
        <dbReference type="ARBA" id="ARBA00022833"/>
    </source>
</evidence>
<feature type="domain" description="C2H2-type" evidence="9">
    <location>
        <begin position="173"/>
        <end position="200"/>
    </location>
</feature>
<dbReference type="AlphaFoldDB" id="A0A7R9BEA6"/>
<comment type="similarity">
    <text evidence="6">Belongs to the snail C2H2-type zinc-finger protein family.</text>
</comment>
<keyword evidence="3 7" id="KW-0863">Zinc-finger</keyword>
<keyword evidence="1" id="KW-0479">Metal-binding</keyword>
<dbReference type="FunFam" id="3.30.160.60:FF:000446">
    <property type="entry name" value="Zinc finger protein"/>
    <property type="match status" value="1"/>
</dbReference>
<dbReference type="PANTHER" id="PTHR24388">
    <property type="entry name" value="ZINC FINGER PROTEIN"/>
    <property type="match status" value="1"/>
</dbReference>
<name>A0A7R9BEA6_9CRUS</name>
<sequence length="505" mass="57973">MPESRAMLETCISRWLESKTAEITFVPPRTSSMLCQSCVDLVTKIDHLETQLDIALNDFVMLVAKREMMIANVKIEAPEEEPVLDSAPGVLVEADEEDDDEEEEEPEPEPEPEPPKKTRLKRRVTRAPVKKRVTRKPKVERDSEEWDETEAPPPKEKKAPSSPKPRRSYKAPLLCTICGKTFETRRAMYSHKVVHKEPGECHICGKRYKVLSHHMDVVHYQTKKFPCPLCEDSFTTRDKLQDHKCKVHGLPHPYICEECGRTFSTKTKLILHSGSHSGSTCPICNKVIKGYGNIWLRDHIDAVHKNKKKFACGVCEEKFSNRAQVVIHRAKVHAIDVDKIQHPCPECGKIFNFKILLRNHRYKEHNVSMDNLKILPCGFCNKEFFSNYKLQRHLLTHDGIKSHACPDCDYRSTMFYPVKTHMKTVHNRNVKRVFPNGNNSNDLDYVIVDITDEDNNANNQPNEDNQGESSQHSMKMENTSFKPTSPMQSPDMLHDMSMRMGTSGL</sequence>
<protein>
    <recommendedName>
        <fullName evidence="9">C2H2-type domain-containing protein</fullName>
    </recommendedName>
</protein>
<dbReference type="EMBL" id="OA882093">
    <property type="protein sequence ID" value="CAD7272719.1"/>
    <property type="molecule type" value="Genomic_DNA"/>
</dbReference>
<dbReference type="PROSITE" id="PS50157">
    <property type="entry name" value="ZINC_FINGER_C2H2_2"/>
    <property type="match status" value="6"/>
</dbReference>
<evidence type="ECO:0000256" key="5">
    <source>
        <dbReference type="ARBA" id="ARBA00023242"/>
    </source>
</evidence>
<keyword evidence="2" id="KW-0677">Repeat</keyword>
<evidence type="ECO:0000256" key="1">
    <source>
        <dbReference type="ARBA" id="ARBA00022723"/>
    </source>
</evidence>
<feature type="domain" description="C2H2-type" evidence="9">
    <location>
        <begin position="310"/>
        <end position="338"/>
    </location>
</feature>
<accession>A0A7R9BEA6</accession>
<evidence type="ECO:0000259" key="9">
    <source>
        <dbReference type="PROSITE" id="PS50157"/>
    </source>
</evidence>
<dbReference type="Gene3D" id="3.30.160.60">
    <property type="entry name" value="Classic Zinc Finger"/>
    <property type="match status" value="5"/>
</dbReference>
<evidence type="ECO:0000256" key="2">
    <source>
        <dbReference type="ARBA" id="ARBA00022737"/>
    </source>
</evidence>
<keyword evidence="5" id="KW-0539">Nucleus</keyword>
<feature type="domain" description="C2H2-type" evidence="9">
    <location>
        <begin position="342"/>
        <end position="370"/>
    </location>
</feature>
<dbReference type="InterPro" id="IPR050527">
    <property type="entry name" value="Snail/Krueppel_Znf"/>
</dbReference>